<evidence type="ECO:0000313" key="2">
    <source>
        <dbReference type="Proteomes" id="UP000756530"/>
    </source>
</evidence>
<dbReference type="InterPro" id="IPR003718">
    <property type="entry name" value="OsmC/Ohr_fam"/>
</dbReference>
<dbReference type="PANTHER" id="PTHR42830:SF1">
    <property type="entry name" value="OSMOTICALLY INDUCIBLE FAMILY PROTEIN"/>
    <property type="match status" value="1"/>
</dbReference>
<gene>
    <name evidence="1" type="ORF">KJP28_09330</name>
</gene>
<comment type="caution">
    <text evidence="1">The sequence shown here is derived from an EMBL/GenBank/DDBJ whole genome shotgun (WGS) entry which is preliminary data.</text>
</comment>
<keyword evidence="2" id="KW-1185">Reference proteome</keyword>
<dbReference type="EMBL" id="JAHUZE010000002">
    <property type="protein sequence ID" value="MBV7379131.1"/>
    <property type="molecule type" value="Genomic_DNA"/>
</dbReference>
<evidence type="ECO:0000313" key="1">
    <source>
        <dbReference type="EMBL" id="MBV7379131.1"/>
    </source>
</evidence>
<sequence length="139" mass="14423">MIRKYGTANWQGGLQDGTGTVSTESGVLDKVNYGFNKRFEGEAGSNPEELIGAAHAACYAMALSNILGEAGITADDISAKSTISLDMSDGPKIVGAHLDVTIKADGDKDAIEKAAKDAEQGCPVSQLLNCEITSDVTIT</sequence>
<accession>A0ABS6T1K5</accession>
<dbReference type="NCBIfam" id="TIGR03562">
    <property type="entry name" value="osmo_induc_OsmC"/>
    <property type="match status" value="1"/>
</dbReference>
<dbReference type="Proteomes" id="UP000756530">
    <property type="component" value="Unassembled WGS sequence"/>
</dbReference>
<name>A0ABS6T1K5_9RHOB</name>
<dbReference type="InterPro" id="IPR019904">
    <property type="entry name" value="Peroxiredoxin_OsmC"/>
</dbReference>
<reference evidence="1 2" key="1">
    <citation type="submission" date="2021-05" db="EMBL/GenBank/DDBJ databases">
        <title>Culturable bacteria isolated from Daya Bay.</title>
        <authorList>
            <person name="Zheng W."/>
            <person name="Yu S."/>
            <person name="Huang Y."/>
        </authorList>
    </citation>
    <scope>NUCLEOTIDE SEQUENCE [LARGE SCALE GENOMIC DNA]</scope>
    <source>
        <strain evidence="1 2">DP4N28-5</strain>
    </source>
</reference>
<organism evidence="1 2">
    <name type="scientific">Maritimibacter dapengensis</name>
    <dbReference type="NCBI Taxonomy" id="2836868"/>
    <lineage>
        <taxon>Bacteria</taxon>
        <taxon>Pseudomonadati</taxon>
        <taxon>Pseudomonadota</taxon>
        <taxon>Alphaproteobacteria</taxon>
        <taxon>Rhodobacterales</taxon>
        <taxon>Roseobacteraceae</taxon>
        <taxon>Maritimibacter</taxon>
    </lineage>
</organism>
<dbReference type="Pfam" id="PF02566">
    <property type="entry name" value="OsmC"/>
    <property type="match status" value="1"/>
</dbReference>
<dbReference type="InterPro" id="IPR052707">
    <property type="entry name" value="OsmC_Ohr_Peroxiredoxin"/>
</dbReference>
<dbReference type="RefSeq" id="WP_218392281.1">
    <property type="nucleotide sequence ID" value="NZ_JAHUZE010000002.1"/>
</dbReference>
<dbReference type="PANTHER" id="PTHR42830">
    <property type="entry name" value="OSMOTICALLY INDUCIBLE FAMILY PROTEIN"/>
    <property type="match status" value="1"/>
</dbReference>
<protein>
    <submittedName>
        <fullName evidence="1">OsmC family peroxiredoxin</fullName>
    </submittedName>
</protein>
<proteinExistence type="predicted"/>